<protein>
    <submittedName>
        <fullName evidence="5">Vegetative incompatibility protein HET-E-1</fullName>
    </submittedName>
</protein>
<gene>
    <name evidence="5" type="ORF">CGGC5_v017185</name>
</gene>
<dbReference type="SUPFAM" id="SSF52540">
    <property type="entry name" value="P-loop containing nucleoside triphosphate hydrolases"/>
    <property type="match status" value="1"/>
</dbReference>
<dbReference type="PANTHER" id="PTHR10039">
    <property type="entry name" value="AMELOGENIN"/>
    <property type="match status" value="1"/>
</dbReference>
<dbReference type="RefSeq" id="XP_031875396.1">
    <property type="nucleotide sequence ID" value="XM_032028318.1"/>
</dbReference>
<dbReference type="Gene3D" id="3.40.50.300">
    <property type="entry name" value="P-loop containing nucleotide triphosphate hydrolases"/>
    <property type="match status" value="1"/>
</dbReference>
<dbReference type="GeneID" id="43612420"/>
<evidence type="ECO:0000259" key="4">
    <source>
        <dbReference type="Pfam" id="PF24883"/>
    </source>
</evidence>
<evidence type="ECO:0000313" key="6">
    <source>
        <dbReference type="Proteomes" id="UP000011096"/>
    </source>
</evidence>
<feature type="region of interest" description="Disordered" evidence="2">
    <location>
        <begin position="53"/>
        <end position="74"/>
    </location>
</feature>
<evidence type="ECO:0000259" key="3">
    <source>
        <dbReference type="Pfam" id="PF17100"/>
    </source>
</evidence>
<dbReference type="OrthoDB" id="538223at2759"/>
<proteinExistence type="predicted"/>
<dbReference type="AlphaFoldDB" id="A0A7J6IC96"/>
<dbReference type="Pfam" id="PF24883">
    <property type="entry name" value="NPHP3_N"/>
    <property type="match status" value="1"/>
</dbReference>
<feature type="domain" description="Nephrocystin 3-like N-terminal" evidence="4">
    <location>
        <begin position="479"/>
        <end position="641"/>
    </location>
</feature>
<dbReference type="Pfam" id="PF17100">
    <property type="entry name" value="NACHT_N"/>
    <property type="match status" value="1"/>
</dbReference>
<dbReference type="InterPro" id="IPR027417">
    <property type="entry name" value="P-loop_NTPase"/>
</dbReference>
<keyword evidence="6" id="KW-1185">Reference proteome</keyword>
<reference evidence="5 6" key="2">
    <citation type="submission" date="2020-04" db="EMBL/GenBank/DDBJ databases">
        <title>Genome sequencing and assembly of multiple isolates from the Colletotrichum gloeosporioides species complex.</title>
        <authorList>
            <person name="Gan P."/>
            <person name="Shirasu K."/>
        </authorList>
    </citation>
    <scope>NUCLEOTIDE SEQUENCE [LARGE SCALE GENOMIC DNA]</scope>
    <source>
        <strain evidence="5 6">Nara gc5</strain>
    </source>
</reference>
<evidence type="ECO:0000256" key="2">
    <source>
        <dbReference type="SAM" id="MobiDB-lite"/>
    </source>
</evidence>
<name>A0A7J6IC96_COLFN</name>
<evidence type="ECO:0000256" key="1">
    <source>
        <dbReference type="ARBA" id="ARBA00022737"/>
    </source>
</evidence>
<sequence>MAYHLCTRASTRCTIGPTGAGLHDHSLVNPSSNNDKPAYVMGKSKIFQRFKDSIRPGNSNGGRQDARCNRPAPTPTLLKEATSLVVDVSHNTPFLPERSSRTDLSPLQATELLAYATPGRTPSPATHPITPLSQTTLPVPENAPSLWNSAYEALRDKDAQLVTEYEILLSKELDDPNAANRPQEPAQQNDGQKRHDNRIHTDPDKRHAQLKTITDRGLRRADDKQTKYTIFGHQFVLRDQVKQAAQFVQALKGLIDEAVEASPQASLVWAGMCVLLPVFTNPSAAEEADRDGLSYVASRLRYYVELERLLWPESLIKPGLKTEFDSHIVDLYQDILEFQVKTVLRFYGRWLANIGRDILQHDEWDGLVTKIKEREQVVQEESNTLNNVASRNTLEAMSKAAQRQYNNMQSLLSVAKDHLAVSIQNRDISAEQLAELKLQTQFLEDRPIDLPIVHEARYDSADVQDSPRCESGTRTRIQQTIYQWADDEFGEPIFWLVGPAGTGKSTITRTVADSLAREKRLVAGYFFKRGEQGRNDTNRLFSTLAMQLADTVPRLKGYLRSSLKGLDRDAVEKKGLEAQFDKLMFSPLMDLSSTSTGQMLGVIIDALDECERPEHLSLVTALLGKLRDVSTIRLRVLLTSRSAPEISKTLEPFIENKTARKLELHRAFVQDTKTDIQTFLKARFAEIKTRRNVQQDPWPTVDELNRMVQLATTPEPLFIYAATLHRFVYDEKRPRNPKTQLKLWLKQCENGKSQLHQIYDPILDQVFLGHEEAESGLQLQFLGALILLATPLPAVSLTILLGMDMDDVNWWLPELHAVLDIPPEPHHSIRLLHKSFSDFLLDSKDTRTSDYCVNAVKTHAMLAAKCIQRMNNGLRRDICNTQKPDVQRDEIDKDVMNTHIPADLRYACLYWVYHLQQSEGSLGNDVYLFLTTHLVR</sequence>
<comment type="caution">
    <text evidence="5">The sequence shown here is derived from an EMBL/GenBank/DDBJ whole genome shotgun (WGS) entry which is preliminary data.</text>
</comment>
<keyword evidence="1" id="KW-0677">Repeat</keyword>
<evidence type="ECO:0000313" key="5">
    <source>
        <dbReference type="EMBL" id="KAF4473959.1"/>
    </source>
</evidence>
<feature type="region of interest" description="Disordered" evidence="2">
    <location>
        <begin position="173"/>
        <end position="204"/>
    </location>
</feature>
<dbReference type="PANTHER" id="PTHR10039:SF17">
    <property type="entry name" value="FUNGAL STAND N-TERMINAL GOODBYE DOMAIN-CONTAINING PROTEIN-RELATED"/>
    <property type="match status" value="1"/>
</dbReference>
<reference evidence="5 6" key="1">
    <citation type="submission" date="2012-08" db="EMBL/GenBank/DDBJ databases">
        <authorList>
            <person name="Gan P.H.P."/>
            <person name="Ikeda K."/>
            <person name="Irieda H."/>
            <person name="Narusaka M."/>
            <person name="O'Connell R.J."/>
            <person name="Narusaka Y."/>
            <person name="Takano Y."/>
            <person name="Kubo Y."/>
            <person name="Shirasu K."/>
        </authorList>
    </citation>
    <scope>NUCLEOTIDE SEQUENCE [LARGE SCALE GENOMIC DNA]</scope>
    <source>
        <strain evidence="5 6">Nara gc5</strain>
    </source>
</reference>
<feature type="compositionally biased region" description="Basic and acidic residues" evidence="2">
    <location>
        <begin position="191"/>
        <end position="204"/>
    </location>
</feature>
<organism evidence="5 6">
    <name type="scientific">Colletotrichum fructicola (strain Nara gc5)</name>
    <name type="common">Anthracnose fungus</name>
    <name type="synonym">Colletotrichum gloeosporioides (strain Nara gc5)</name>
    <dbReference type="NCBI Taxonomy" id="1213859"/>
    <lineage>
        <taxon>Eukaryota</taxon>
        <taxon>Fungi</taxon>
        <taxon>Dikarya</taxon>
        <taxon>Ascomycota</taxon>
        <taxon>Pezizomycotina</taxon>
        <taxon>Sordariomycetes</taxon>
        <taxon>Hypocreomycetidae</taxon>
        <taxon>Glomerellales</taxon>
        <taxon>Glomerellaceae</taxon>
        <taxon>Colletotrichum</taxon>
        <taxon>Colletotrichum gloeosporioides species complex</taxon>
    </lineage>
</organism>
<feature type="domain" description="NWD NACHT-NTPase N-terminal" evidence="3">
    <location>
        <begin position="145"/>
        <end position="380"/>
    </location>
</feature>
<dbReference type="EMBL" id="ANPB02000011">
    <property type="protein sequence ID" value="KAF4473959.1"/>
    <property type="molecule type" value="Genomic_DNA"/>
</dbReference>
<dbReference type="InterPro" id="IPR031359">
    <property type="entry name" value="NACHT_N"/>
</dbReference>
<accession>A0A7J6IC96</accession>
<dbReference type="InterPro" id="IPR056884">
    <property type="entry name" value="NPHP3-like_N"/>
</dbReference>
<dbReference type="Proteomes" id="UP000011096">
    <property type="component" value="Unassembled WGS sequence"/>
</dbReference>
<dbReference type="InParanoid" id="A0A7J6IC96"/>